<dbReference type="InterPro" id="IPR036412">
    <property type="entry name" value="HAD-like_sf"/>
</dbReference>
<comment type="pathway">
    <text evidence="2">Amino-acid biosynthesis; L-serine biosynthesis; L-serine from 3-phospho-D-glycerate: step 3/3.</text>
</comment>
<reference evidence="13" key="1">
    <citation type="submission" date="2025-08" db="UniProtKB">
        <authorList>
            <consortium name="RefSeq"/>
        </authorList>
    </citation>
    <scope>IDENTIFICATION</scope>
</reference>
<evidence type="ECO:0000256" key="7">
    <source>
        <dbReference type="ARBA" id="ARBA00022723"/>
    </source>
</evidence>
<evidence type="ECO:0000256" key="5">
    <source>
        <dbReference type="ARBA" id="ARBA00015196"/>
    </source>
</evidence>
<protein>
    <recommendedName>
        <fullName evidence="5">Phosphoserine phosphatase</fullName>
        <ecNumber evidence="4">3.1.3.3</ecNumber>
    </recommendedName>
    <alternativeName>
        <fullName evidence="11">O-phosphoserine phosphohydrolase</fullName>
    </alternativeName>
</protein>
<name>A0ABM4CPD2_HYDVU</name>
<evidence type="ECO:0000256" key="4">
    <source>
        <dbReference type="ARBA" id="ARBA00012640"/>
    </source>
</evidence>
<dbReference type="CDD" id="cd04309">
    <property type="entry name" value="HAD_PSP_eu"/>
    <property type="match status" value="1"/>
</dbReference>
<evidence type="ECO:0000256" key="2">
    <source>
        <dbReference type="ARBA" id="ARBA00005135"/>
    </source>
</evidence>
<dbReference type="GeneID" id="100214335"/>
<keyword evidence="8" id="KW-0378">Hydrolase</keyword>
<comment type="cofactor">
    <cofactor evidence="1">
        <name>Mg(2+)</name>
        <dbReference type="ChEBI" id="CHEBI:18420"/>
    </cofactor>
</comment>
<dbReference type="InterPro" id="IPR004469">
    <property type="entry name" value="PSP"/>
</dbReference>
<accession>A0ABM4CPD2</accession>
<dbReference type="InterPro" id="IPR023214">
    <property type="entry name" value="HAD_sf"/>
</dbReference>
<evidence type="ECO:0000256" key="9">
    <source>
        <dbReference type="ARBA" id="ARBA00022842"/>
    </source>
</evidence>
<gene>
    <name evidence="13" type="primary">LOC100214335</name>
</gene>
<dbReference type="Proteomes" id="UP001652625">
    <property type="component" value="Chromosome 10"/>
</dbReference>
<dbReference type="RefSeq" id="XP_065663710.1">
    <property type="nucleotide sequence ID" value="XM_065807638.1"/>
</dbReference>
<comment type="similarity">
    <text evidence="3">Belongs to the HAD-like hydrolase superfamily. SerB family.</text>
</comment>
<evidence type="ECO:0000256" key="3">
    <source>
        <dbReference type="ARBA" id="ARBA00009184"/>
    </source>
</evidence>
<evidence type="ECO:0000256" key="6">
    <source>
        <dbReference type="ARBA" id="ARBA00022605"/>
    </source>
</evidence>
<evidence type="ECO:0000256" key="10">
    <source>
        <dbReference type="ARBA" id="ARBA00023299"/>
    </source>
</evidence>
<evidence type="ECO:0000313" key="13">
    <source>
        <dbReference type="RefSeq" id="XP_065663710.1"/>
    </source>
</evidence>
<dbReference type="InterPro" id="IPR050582">
    <property type="entry name" value="HAD-like_SerB"/>
</dbReference>
<evidence type="ECO:0000256" key="1">
    <source>
        <dbReference type="ARBA" id="ARBA00001946"/>
    </source>
</evidence>
<dbReference type="Gene3D" id="1.10.150.210">
    <property type="entry name" value="Phosphoserine phosphatase, domain 2"/>
    <property type="match status" value="1"/>
</dbReference>
<evidence type="ECO:0000313" key="12">
    <source>
        <dbReference type="Proteomes" id="UP001652625"/>
    </source>
</evidence>
<dbReference type="EC" id="3.1.3.3" evidence="4"/>
<evidence type="ECO:0000256" key="11">
    <source>
        <dbReference type="ARBA" id="ARBA00031693"/>
    </source>
</evidence>
<dbReference type="Pfam" id="PF00702">
    <property type="entry name" value="Hydrolase"/>
    <property type="match status" value="1"/>
</dbReference>
<organism evidence="12 13">
    <name type="scientific">Hydra vulgaris</name>
    <name type="common">Hydra</name>
    <name type="synonym">Hydra attenuata</name>
    <dbReference type="NCBI Taxonomy" id="6087"/>
    <lineage>
        <taxon>Eukaryota</taxon>
        <taxon>Metazoa</taxon>
        <taxon>Cnidaria</taxon>
        <taxon>Hydrozoa</taxon>
        <taxon>Hydroidolina</taxon>
        <taxon>Anthoathecata</taxon>
        <taxon>Aplanulata</taxon>
        <taxon>Hydridae</taxon>
        <taxon>Hydra</taxon>
    </lineage>
</organism>
<dbReference type="PANTHER" id="PTHR43344:SF2">
    <property type="entry name" value="PHOSPHOSERINE PHOSPHATASE"/>
    <property type="match status" value="1"/>
</dbReference>
<keyword evidence="10" id="KW-0718">Serine biosynthesis</keyword>
<dbReference type="NCBIfam" id="TIGR00338">
    <property type="entry name" value="serB"/>
    <property type="match status" value="1"/>
</dbReference>
<keyword evidence="9" id="KW-0460">Magnesium</keyword>
<dbReference type="NCBIfam" id="TIGR01488">
    <property type="entry name" value="HAD-SF-IB"/>
    <property type="match status" value="1"/>
</dbReference>
<dbReference type="Gene3D" id="3.40.50.1000">
    <property type="entry name" value="HAD superfamily/HAD-like"/>
    <property type="match status" value="1"/>
</dbReference>
<proteinExistence type="inferred from homology"/>
<dbReference type="PANTHER" id="PTHR43344">
    <property type="entry name" value="PHOSPHOSERINE PHOSPHATASE"/>
    <property type="match status" value="1"/>
</dbReference>
<dbReference type="SUPFAM" id="SSF56784">
    <property type="entry name" value="HAD-like"/>
    <property type="match status" value="1"/>
</dbReference>
<sequence>MNDWQQIWRNADAVCFDVDSTLTTSEAIDELAEFCGVGKEVAELTAKAMGDGVSFRESLYQRLSIIKPSKDVLDTFINKNPFELSLGVVDLIEILKIRNVDIYLISGGFRPIINAIANSLNIPAENVFANQILFSKNGEYEGFDEEEPTSLSGGKKVVIEKLIEKYNYNNIVMIGDGMTDLEAFPPARLFIGYGGNKLRENVRMLAPHYVMHFNELIDAFN</sequence>
<evidence type="ECO:0000256" key="8">
    <source>
        <dbReference type="ARBA" id="ARBA00022801"/>
    </source>
</evidence>
<keyword evidence="6" id="KW-0028">Amino-acid biosynthesis</keyword>
<keyword evidence="12" id="KW-1185">Reference proteome</keyword>
<keyword evidence="7" id="KW-0479">Metal-binding</keyword>